<dbReference type="AlphaFoldDB" id="A0A1J7IZC5"/>
<keyword evidence="3" id="KW-1185">Reference proteome</keyword>
<feature type="transmembrane region" description="Helical" evidence="1">
    <location>
        <begin position="277"/>
        <end position="295"/>
    </location>
</feature>
<dbReference type="EMBL" id="KV875094">
    <property type="protein sequence ID" value="OIW33103.1"/>
    <property type="molecule type" value="Genomic_DNA"/>
</dbReference>
<accession>A0A1J7IZC5</accession>
<keyword evidence="1" id="KW-0472">Membrane</keyword>
<protein>
    <submittedName>
        <fullName evidence="2">Uncharacterized protein</fullName>
    </submittedName>
</protein>
<name>A0A1J7IZC5_9PEZI</name>
<keyword evidence="1" id="KW-0812">Transmembrane</keyword>
<proteinExistence type="predicted"/>
<feature type="transmembrane region" description="Helical" evidence="1">
    <location>
        <begin position="307"/>
        <end position="328"/>
    </location>
</feature>
<evidence type="ECO:0000313" key="3">
    <source>
        <dbReference type="Proteomes" id="UP000182658"/>
    </source>
</evidence>
<evidence type="ECO:0000313" key="2">
    <source>
        <dbReference type="EMBL" id="OIW33103.1"/>
    </source>
</evidence>
<dbReference type="InParanoid" id="A0A1J7IZC5"/>
<keyword evidence="1" id="KW-1133">Transmembrane helix</keyword>
<reference evidence="2 3" key="1">
    <citation type="submission" date="2016-10" db="EMBL/GenBank/DDBJ databases">
        <title>Draft genome sequence of Coniochaeta ligniaria NRRL30616, a lignocellulolytic fungus for bioabatement of inhibitors in plant biomass hydrolysates.</title>
        <authorList>
            <consortium name="DOE Joint Genome Institute"/>
            <person name="Jimenez D.J."/>
            <person name="Hector R.E."/>
            <person name="Riley R."/>
            <person name="Sun H."/>
            <person name="Grigoriev I.V."/>
            <person name="Van Elsas J.D."/>
            <person name="Nichols N.N."/>
        </authorList>
    </citation>
    <scope>NUCLEOTIDE SEQUENCE [LARGE SCALE GENOMIC DNA]</scope>
    <source>
        <strain evidence="2 3">NRRL 30616</strain>
    </source>
</reference>
<organism evidence="2 3">
    <name type="scientific">Coniochaeta ligniaria NRRL 30616</name>
    <dbReference type="NCBI Taxonomy" id="1408157"/>
    <lineage>
        <taxon>Eukaryota</taxon>
        <taxon>Fungi</taxon>
        <taxon>Dikarya</taxon>
        <taxon>Ascomycota</taxon>
        <taxon>Pezizomycotina</taxon>
        <taxon>Sordariomycetes</taxon>
        <taxon>Sordariomycetidae</taxon>
        <taxon>Coniochaetales</taxon>
        <taxon>Coniochaetaceae</taxon>
        <taxon>Coniochaeta</taxon>
    </lineage>
</organism>
<gene>
    <name evidence="2" type="ORF">CONLIGDRAFT_666471</name>
</gene>
<dbReference type="OrthoDB" id="5406607at2759"/>
<feature type="transmembrane region" description="Helical" evidence="1">
    <location>
        <begin position="348"/>
        <end position="370"/>
    </location>
</feature>
<dbReference type="Proteomes" id="UP000182658">
    <property type="component" value="Unassembled WGS sequence"/>
</dbReference>
<evidence type="ECO:0000256" key="1">
    <source>
        <dbReference type="SAM" id="Phobius"/>
    </source>
</evidence>
<sequence length="407" mass="45112">MNITVTVAPGSTNHGQEGLLCVPPVWHDYIVFYFANYFAHAMTVVTHPGQSPWEIAILVISALLFPASGASRAIDAILRHAAFKRNVLQRAADAGALCMVAHKHSESRPTESKLPWWKPYNPMEVPPGTAVHGKYPKGCTLVYVPMGAPIHFRESDDTSVDTKQAISCSYNIPKLVFSLLQAIWAIVTLYRAHGDQVEQYGYAAFGLTVVPYAFMSVLNTIANILNPDYPAVYMVRTPQMELREARGGVFAGEISVQLSDEAVEGRYFRDTSSWLPLGFWASLVQIGIVGGLSRFRPQRSTSMQRGFTMSWLVLGIFFAFSADSPMILRAEYWRERTFCLSLYNVALLSVQLCIPGIAALGGFVVVGMMIRDYGHRQETLDVSGIRSEEQQPCIARAEPGPWVDMHA</sequence>
<feature type="transmembrane region" description="Helical" evidence="1">
    <location>
        <begin position="202"/>
        <end position="225"/>
    </location>
</feature>